<reference evidence="2 3" key="1">
    <citation type="journal article" date="2019" name="Biochem. Eng. J.">
        <title>Metabolic engineering of the marine bacteria Neptunomonas concharum for the production of acetoin and meso-2,3-butanediol from acetate.</title>
        <authorList>
            <person name="Li W."/>
            <person name="Pu N."/>
            <person name="Liu C.-X."/>
            <person name="Yuan Q.-P."/>
            <person name="Li Z.-J."/>
        </authorList>
    </citation>
    <scope>NUCLEOTIDE SEQUENCE [LARGE SCALE GENOMIC DNA]</scope>
    <source>
        <strain evidence="2 3">JCM17730</strain>
    </source>
</reference>
<dbReference type="Pfam" id="PF08811">
    <property type="entry name" value="DUF1800"/>
    <property type="match status" value="1"/>
</dbReference>
<evidence type="ECO:0000313" key="2">
    <source>
        <dbReference type="EMBL" id="QEQ95981.1"/>
    </source>
</evidence>
<dbReference type="OrthoDB" id="9772295at2"/>
<organism evidence="2 3">
    <name type="scientific">Neptunomonas concharum</name>
    <dbReference type="NCBI Taxonomy" id="1031538"/>
    <lineage>
        <taxon>Bacteria</taxon>
        <taxon>Pseudomonadati</taxon>
        <taxon>Pseudomonadota</taxon>
        <taxon>Gammaproteobacteria</taxon>
        <taxon>Oceanospirillales</taxon>
        <taxon>Oceanospirillaceae</taxon>
        <taxon>Neptunomonas</taxon>
    </lineage>
</organism>
<accession>A0A5P1R9L2</accession>
<keyword evidence="1" id="KW-0732">Signal</keyword>
<dbReference type="Proteomes" id="UP000324760">
    <property type="component" value="Chromosome"/>
</dbReference>
<proteinExistence type="predicted"/>
<dbReference type="InterPro" id="IPR014917">
    <property type="entry name" value="DUF1800"/>
</dbReference>
<dbReference type="RefSeq" id="WP_138988942.1">
    <property type="nucleotide sequence ID" value="NZ_CP043869.1"/>
</dbReference>
<feature type="signal peptide" evidence="1">
    <location>
        <begin position="1"/>
        <end position="20"/>
    </location>
</feature>
<dbReference type="KEGG" id="ncu:F0U83_04260"/>
<evidence type="ECO:0000313" key="3">
    <source>
        <dbReference type="Proteomes" id="UP000324760"/>
    </source>
</evidence>
<protein>
    <submittedName>
        <fullName evidence="2">DUF1800 domain-containing protein</fullName>
    </submittedName>
</protein>
<name>A0A5P1R9L2_9GAMM</name>
<dbReference type="AlphaFoldDB" id="A0A5P1R9L2"/>
<keyword evidence="3" id="KW-1185">Reference proteome</keyword>
<sequence length="459" mass="52557">MKRLLSSVVVCIFCMLPVSAKALSHADAKHLALRTAFAPSPALINALLPLNREQAIEYLLAQPLDNHVTPPEFLTHPAVLEPQKNMTTAQKQAANKLRRQQTQALRGWYVERMIKSRSPLREMMTLFWQNHFTTSDQKINDPVMMFNQYQIMRQQSLGYFDQMLSAVMRDPAILFYLDNQKNKKGKPNENLARELLELYTLGEGNYTENDVKNVARALTGWGLNKLKRQFVNKVKQHDQGVKTILGRTGNFAMPDVLGILLSTPHTAELITYKLWLNFISPNPDPVKVKNLAKRFKDSVYNISFLVKSLLMDDAFWAQENRGVLVKSPIELLVGLYRSFDVTDAPYKILANQSSTMGMTLFAPPNVKGWPISSTEWINTSSLLRRQTILERAIRGKEMKNGPMSKNRQLFEKSRHWARAATWPNDTELLLAVSPVTDMEGKWPMQRLKQLFLDPVYQLK</sequence>
<feature type="chain" id="PRO_5024871616" evidence="1">
    <location>
        <begin position="21"/>
        <end position="459"/>
    </location>
</feature>
<evidence type="ECO:0000256" key="1">
    <source>
        <dbReference type="SAM" id="SignalP"/>
    </source>
</evidence>
<gene>
    <name evidence="2" type="ORF">F0U83_04260</name>
</gene>
<dbReference type="EMBL" id="CP043869">
    <property type="protein sequence ID" value="QEQ95981.1"/>
    <property type="molecule type" value="Genomic_DNA"/>
</dbReference>